<feature type="transmembrane region" description="Helical" evidence="2">
    <location>
        <begin position="279"/>
        <end position="301"/>
    </location>
</feature>
<evidence type="ECO:0000256" key="1">
    <source>
        <dbReference type="SAM" id="MobiDB-lite"/>
    </source>
</evidence>
<dbReference type="PANTHER" id="PTHR23028:SF128">
    <property type="entry name" value="ACYLTRANSFERASE 3 DOMAIN-CONTAINING PROTEIN"/>
    <property type="match status" value="1"/>
</dbReference>
<keyword evidence="2" id="KW-0472">Membrane</keyword>
<accession>A0A1D2J921</accession>
<dbReference type="EMBL" id="LZYO01000288">
    <property type="protein sequence ID" value="ODH20251.1"/>
    <property type="molecule type" value="Genomic_DNA"/>
</dbReference>
<dbReference type="GO" id="GO:0016747">
    <property type="term" value="F:acyltransferase activity, transferring groups other than amino-acyl groups"/>
    <property type="evidence" value="ECO:0007669"/>
    <property type="project" value="InterPro"/>
</dbReference>
<reference evidence="4 5" key="1">
    <citation type="submission" date="2016-06" db="EMBL/GenBank/DDBJ databases">
        <authorList>
            <person name="Kjaerup R.B."/>
            <person name="Dalgaard T.S."/>
            <person name="Juul-Madsen H.R."/>
        </authorList>
    </citation>
    <scope>NUCLEOTIDE SEQUENCE [LARGE SCALE GENOMIC DNA]</scope>
    <source>
        <strain evidence="4 5">Pb300</strain>
    </source>
</reference>
<dbReference type="OrthoDB" id="5405781at2759"/>
<feature type="transmembrane region" description="Helical" evidence="2">
    <location>
        <begin position="133"/>
        <end position="154"/>
    </location>
</feature>
<feature type="domain" description="Acyltransferase 3" evidence="3">
    <location>
        <begin position="35"/>
        <end position="420"/>
    </location>
</feature>
<dbReference type="AlphaFoldDB" id="A0A1D2J921"/>
<dbReference type="PANTHER" id="PTHR23028">
    <property type="entry name" value="ACETYLTRANSFERASE"/>
    <property type="match status" value="1"/>
</dbReference>
<organism evidence="4 5">
    <name type="scientific">Paracoccidioides brasiliensis</name>
    <dbReference type="NCBI Taxonomy" id="121759"/>
    <lineage>
        <taxon>Eukaryota</taxon>
        <taxon>Fungi</taxon>
        <taxon>Dikarya</taxon>
        <taxon>Ascomycota</taxon>
        <taxon>Pezizomycotina</taxon>
        <taxon>Eurotiomycetes</taxon>
        <taxon>Eurotiomycetidae</taxon>
        <taxon>Onygenales</taxon>
        <taxon>Ajellomycetaceae</taxon>
        <taxon>Paracoccidioides</taxon>
    </lineage>
</organism>
<evidence type="ECO:0000313" key="4">
    <source>
        <dbReference type="EMBL" id="ODH20251.1"/>
    </source>
</evidence>
<feature type="transmembrane region" description="Helical" evidence="2">
    <location>
        <begin position="322"/>
        <end position="338"/>
    </location>
</feature>
<feature type="transmembrane region" description="Helical" evidence="2">
    <location>
        <begin position="44"/>
        <end position="63"/>
    </location>
</feature>
<gene>
    <name evidence="4" type="ORF">ACO22_05931</name>
</gene>
<dbReference type="OMA" id="HNSLMRT"/>
<proteinExistence type="predicted"/>
<feature type="transmembrane region" description="Helical" evidence="2">
    <location>
        <begin position="401"/>
        <end position="422"/>
    </location>
</feature>
<feature type="transmembrane region" description="Helical" evidence="2">
    <location>
        <begin position="236"/>
        <end position="259"/>
    </location>
</feature>
<feature type="compositionally biased region" description="Basic and acidic residues" evidence="1">
    <location>
        <begin position="447"/>
        <end position="457"/>
    </location>
</feature>
<evidence type="ECO:0000313" key="5">
    <source>
        <dbReference type="Proteomes" id="UP000242814"/>
    </source>
</evidence>
<protein>
    <recommendedName>
        <fullName evidence="3">Acyltransferase 3 domain-containing protein</fullName>
    </recommendedName>
</protein>
<evidence type="ECO:0000259" key="3">
    <source>
        <dbReference type="Pfam" id="PF01757"/>
    </source>
</evidence>
<sequence length="466" mass="52969">MFARLCLPFSALRSILLRIDSFMTTAMSSTRKRDNNWIDGLRGIASFIVVTGHICTSFFPYLLHASNKEGDSPSLLQLPFLRLIVGGRACVALFFIITGFVNSLQSVKNARSGNTTVALTNLARSTFTRSGRLLLPTGIATCMAWLLCQLHAFAMAERIDAAWIRWGARPPDASVWEALYKLFIDLTLFWNAGPGEYDATQWTLVYFLHGSFRVYLALLAMMLLSTRYWRVVTAFLYIWCWVIGDYVVGINIFAGLMLAQLQVDLGHRATSILPKPVPSLIIIIGLYICSYPEHSAEWVYWSRIMKELIKQITPSNTDYSRYWVSVGTTILMVGIFFSRNARKFLTLPLFNFLGRASFAVYLIHNSLMRTVLVWLTYGYASATTPKTNDEGKIIQLRHPNGMAFVFILPVFYAILYVAAYAWTLYVDPWCTNAVNWMKNHMLREEERERQLPTEAEKPTPMTAVVA</sequence>
<dbReference type="Proteomes" id="UP000242814">
    <property type="component" value="Unassembled WGS sequence"/>
</dbReference>
<feature type="transmembrane region" description="Helical" evidence="2">
    <location>
        <begin position="358"/>
        <end position="380"/>
    </location>
</feature>
<dbReference type="VEuPathDB" id="FungiDB:PADG_02023"/>
<dbReference type="InterPro" id="IPR050879">
    <property type="entry name" value="Acyltransferase_3"/>
</dbReference>
<name>A0A1D2J921_PARBR</name>
<feature type="transmembrane region" description="Helical" evidence="2">
    <location>
        <begin position="75"/>
        <end position="101"/>
    </location>
</feature>
<keyword evidence="2" id="KW-1133">Transmembrane helix</keyword>
<feature type="transmembrane region" description="Helical" evidence="2">
    <location>
        <begin position="204"/>
        <end position="224"/>
    </location>
</feature>
<feature type="region of interest" description="Disordered" evidence="1">
    <location>
        <begin position="447"/>
        <end position="466"/>
    </location>
</feature>
<dbReference type="VEuPathDB" id="FungiDB:PABG_03456"/>
<comment type="caution">
    <text evidence="4">The sequence shown here is derived from an EMBL/GenBank/DDBJ whole genome shotgun (WGS) entry which is preliminary data.</text>
</comment>
<evidence type="ECO:0000256" key="2">
    <source>
        <dbReference type="SAM" id="Phobius"/>
    </source>
</evidence>
<keyword evidence="2" id="KW-0812">Transmembrane</keyword>
<dbReference type="Pfam" id="PF01757">
    <property type="entry name" value="Acyl_transf_3"/>
    <property type="match status" value="1"/>
</dbReference>
<dbReference type="InterPro" id="IPR002656">
    <property type="entry name" value="Acyl_transf_3_dom"/>
</dbReference>